<dbReference type="GO" id="GO:0046872">
    <property type="term" value="F:metal ion binding"/>
    <property type="evidence" value="ECO:0007669"/>
    <property type="project" value="UniProtKB-KW"/>
</dbReference>
<keyword evidence="3" id="KW-0862">Zinc</keyword>
<sequence length="139" mass="15113">MSEKFTAHGKCLCGAVTFTAAAVVKEIGACHCSMCRTWSGGPFLGLDCGTQVTFIGDVSSFSSSDWAERGFCPHCGTHLFYKLIGNQTFIMPVGLFDAQTDLVFDHQIFIDEKPSYYSFKQTTPTMTGAEVFAALAPKE</sequence>
<keyword evidence="7" id="KW-1185">Reference proteome</keyword>
<dbReference type="InterPro" id="IPR011057">
    <property type="entry name" value="Mss4-like_sf"/>
</dbReference>
<evidence type="ECO:0000313" key="7">
    <source>
        <dbReference type="Proteomes" id="UP000253083"/>
    </source>
</evidence>
<proteinExistence type="inferred from homology"/>
<dbReference type="EMBL" id="QNRT01000001">
    <property type="protein sequence ID" value="RBP52849.1"/>
    <property type="molecule type" value="Genomic_DNA"/>
</dbReference>
<dbReference type="SUPFAM" id="SSF51316">
    <property type="entry name" value="Mss4-like"/>
    <property type="match status" value="1"/>
</dbReference>
<protein>
    <recommendedName>
        <fullName evidence="5">CENP-V/GFA domain-containing protein</fullName>
    </recommendedName>
</protein>
<dbReference type="PROSITE" id="PS51891">
    <property type="entry name" value="CENP_V_GFA"/>
    <property type="match status" value="1"/>
</dbReference>
<keyword evidence="2" id="KW-0479">Metal-binding</keyword>
<dbReference type="InterPro" id="IPR006913">
    <property type="entry name" value="CENP-V/GFA"/>
</dbReference>
<keyword evidence="4" id="KW-0456">Lyase</keyword>
<dbReference type="PANTHER" id="PTHR33337">
    <property type="entry name" value="GFA DOMAIN-CONTAINING PROTEIN"/>
    <property type="match status" value="1"/>
</dbReference>
<comment type="similarity">
    <text evidence="1">Belongs to the Gfa family.</text>
</comment>
<dbReference type="PANTHER" id="PTHR33337:SF40">
    <property type="entry name" value="CENP-V_GFA DOMAIN-CONTAINING PROTEIN-RELATED"/>
    <property type="match status" value="1"/>
</dbReference>
<dbReference type="Proteomes" id="UP000253083">
    <property type="component" value="Unassembled WGS sequence"/>
</dbReference>
<dbReference type="AlphaFoldDB" id="A0A395JMS5"/>
<evidence type="ECO:0000256" key="3">
    <source>
        <dbReference type="ARBA" id="ARBA00022833"/>
    </source>
</evidence>
<organism evidence="6 7">
    <name type="scientific">Arenicella xantha</name>
    <dbReference type="NCBI Taxonomy" id="644221"/>
    <lineage>
        <taxon>Bacteria</taxon>
        <taxon>Pseudomonadati</taxon>
        <taxon>Pseudomonadota</taxon>
        <taxon>Gammaproteobacteria</taxon>
        <taxon>Arenicellales</taxon>
        <taxon>Arenicellaceae</taxon>
        <taxon>Arenicella</taxon>
    </lineage>
</organism>
<evidence type="ECO:0000256" key="4">
    <source>
        <dbReference type="ARBA" id="ARBA00023239"/>
    </source>
</evidence>
<reference evidence="6 7" key="1">
    <citation type="submission" date="2018-06" db="EMBL/GenBank/DDBJ databases">
        <title>Genomic Encyclopedia of Type Strains, Phase IV (KMG-IV): sequencing the most valuable type-strain genomes for metagenomic binning, comparative biology and taxonomic classification.</title>
        <authorList>
            <person name="Goeker M."/>
        </authorList>
    </citation>
    <scope>NUCLEOTIDE SEQUENCE [LARGE SCALE GENOMIC DNA]</scope>
    <source>
        <strain evidence="6 7">DSM 24032</strain>
    </source>
</reference>
<dbReference type="Pfam" id="PF04828">
    <property type="entry name" value="GFA"/>
    <property type="match status" value="1"/>
</dbReference>
<dbReference type="GO" id="GO:0016846">
    <property type="term" value="F:carbon-sulfur lyase activity"/>
    <property type="evidence" value="ECO:0007669"/>
    <property type="project" value="InterPro"/>
</dbReference>
<accession>A0A395JMS5</accession>
<comment type="caution">
    <text evidence="6">The sequence shown here is derived from an EMBL/GenBank/DDBJ whole genome shotgun (WGS) entry which is preliminary data.</text>
</comment>
<name>A0A395JMS5_9GAMM</name>
<dbReference type="RefSeq" id="WP_113952464.1">
    <property type="nucleotide sequence ID" value="NZ_QNRT01000001.1"/>
</dbReference>
<feature type="domain" description="CENP-V/GFA" evidence="5">
    <location>
        <begin position="7"/>
        <end position="118"/>
    </location>
</feature>
<dbReference type="InParanoid" id="A0A395JMS5"/>
<evidence type="ECO:0000256" key="1">
    <source>
        <dbReference type="ARBA" id="ARBA00005495"/>
    </source>
</evidence>
<evidence type="ECO:0000313" key="6">
    <source>
        <dbReference type="EMBL" id="RBP52849.1"/>
    </source>
</evidence>
<dbReference type="Gene3D" id="3.90.1590.10">
    <property type="entry name" value="glutathione-dependent formaldehyde- activating enzyme (gfa)"/>
    <property type="match status" value="1"/>
</dbReference>
<evidence type="ECO:0000256" key="2">
    <source>
        <dbReference type="ARBA" id="ARBA00022723"/>
    </source>
</evidence>
<gene>
    <name evidence="6" type="ORF">DFR28_101233</name>
</gene>
<dbReference type="OrthoDB" id="9786619at2"/>
<evidence type="ECO:0000259" key="5">
    <source>
        <dbReference type="PROSITE" id="PS51891"/>
    </source>
</evidence>